<dbReference type="AlphaFoldDB" id="A0A1B6FLA7"/>
<feature type="region of interest" description="Disordered" evidence="1">
    <location>
        <begin position="203"/>
        <end position="227"/>
    </location>
</feature>
<reference evidence="2" key="1">
    <citation type="submission" date="2015-11" db="EMBL/GenBank/DDBJ databases">
        <title>De novo transcriptome assembly of four potential Pierce s Disease insect vectors from Arizona vineyards.</title>
        <authorList>
            <person name="Tassone E.E."/>
        </authorList>
    </citation>
    <scope>NUCLEOTIDE SEQUENCE</scope>
</reference>
<feature type="compositionally biased region" description="Polar residues" evidence="1">
    <location>
        <begin position="18"/>
        <end position="29"/>
    </location>
</feature>
<gene>
    <name evidence="2" type="ORF">g.7973</name>
</gene>
<sequence length="380" mass="42765">MKNLTHYFNSPKDEDVSKSQCTSQNSSINEPVENKEIPTKRRKLSLSTSKSNREKKKPVLKECSSDVDETKSDSNSKTEVIEDDNVNPVDNKKRKRQLDSYTICKKVKVSKSIKLRNKKLEKKSNCNDVEDQGQIKDTFNKEKNSLSNVEDTSLIINKLDTYDSIQCGELVGQTKKKKCLKTNSLINSDSEISLKVKKNIHGKDSSESTIEQSLISEKSPDSSRNSLFSYFNGTSGKTSKDTKSSKLSNRKCDVNLDCDSVDKIKGTLKKVESNVKDKYAVDQGIANDDSKPYDEQVVHSKKKKCLKTKLFSESDNITSIKQQESSCLSVSSTDQSVNEKSPDSSRNSLFSYFNKVDKETALKQKPEKIKVEVLVHLPPN</sequence>
<evidence type="ECO:0000256" key="1">
    <source>
        <dbReference type="SAM" id="MobiDB-lite"/>
    </source>
</evidence>
<evidence type="ECO:0000313" key="2">
    <source>
        <dbReference type="EMBL" id="JAS50783.1"/>
    </source>
</evidence>
<feature type="compositionally biased region" description="Basic and acidic residues" evidence="1">
    <location>
        <begin position="57"/>
        <end position="80"/>
    </location>
</feature>
<accession>A0A1B6FLA7</accession>
<feature type="compositionally biased region" description="Polar residues" evidence="1">
    <location>
        <begin position="207"/>
        <end position="227"/>
    </location>
</feature>
<proteinExistence type="predicted"/>
<name>A0A1B6FLA7_9HEMI</name>
<feature type="region of interest" description="Disordered" evidence="1">
    <location>
        <begin position="1"/>
        <end position="95"/>
    </location>
</feature>
<organism evidence="2">
    <name type="scientific">Cuerna arida</name>
    <dbReference type="NCBI Taxonomy" id="1464854"/>
    <lineage>
        <taxon>Eukaryota</taxon>
        <taxon>Metazoa</taxon>
        <taxon>Ecdysozoa</taxon>
        <taxon>Arthropoda</taxon>
        <taxon>Hexapoda</taxon>
        <taxon>Insecta</taxon>
        <taxon>Pterygota</taxon>
        <taxon>Neoptera</taxon>
        <taxon>Paraneoptera</taxon>
        <taxon>Hemiptera</taxon>
        <taxon>Auchenorrhyncha</taxon>
        <taxon>Membracoidea</taxon>
        <taxon>Cicadellidae</taxon>
        <taxon>Cicadellinae</taxon>
        <taxon>Proconiini</taxon>
        <taxon>Cuerna</taxon>
    </lineage>
</organism>
<feature type="non-terminal residue" evidence="2">
    <location>
        <position position="380"/>
    </location>
</feature>
<protein>
    <submittedName>
        <fullName evidence="2">Uncharacterized protein</fullName>
    </submittedName>
</protein>
<dbReference type="EMBL" id="GECZ01018986">
    <property type="protein sequence ID" value="JAS50783.1"/>
    <property type="molecule type" value="Transcribed_RNA"/>
</dbReference>